<name>A0ABD1ULA8_9LAMI</name>
<dbReference type="InterPro" id="IPR012337">
    <property type="entry name" value="RNaseH-like_sf"/>
</dbReference>
<dbReference type="EMBL" id="JBFOLK010000003">
    <property type="protein sequence ID" value="KAL2525335.1"/>
    <property type="molecule type" value="Genomic_DNA"/>
</dbReference>
<keyword evidence="3" id="KW-1185">Reference proteome</keyword>
<dbReference type="Proteomes" id="UP001604336">
    <property type="component" value="Unassembled WGS sequence"/>
</dbReference>
<dbReference type="AlphaFoldDB" id="A0ABD1ULA8"/>
<dbReference type="SUPFAM" id="SSF53098">
    <property type="entry name" value="Ribonuclease H-like"/>
    <property type="match status" value="1"/>
</dbReference>
<accession>A0ABD1ULA8</accession>
<dbReference type="PANTHER" id="PTHR48475:SF2">
    <property type="entry name" value="RIBONUCLEASE H"/>
    <property type="match status" value="1"/>
</dbReference>
<evidence type="ECO:0000313" key="2">
    <source>
        <dbReference type="EMBL" id="KAL2525335.1"/>
    </source>
</evidence>
<sequence length="309" mass="35104">MKAIPVEKLNWSSIDESLVLTAMTISESPRWMKEIIAYLTDQVLPSDRQEAQKLRRRATKFEEAVYVMKEIHEEICGNHSGGMALGTESLEAEAQNPYPGHQSLAFLPSRGINFIGPLPTGRGWGQVRCRSGWITSPSVHRKKFNSNCKDLGIRRDFSTSYYPQANGQVEAINKIIKHTFKRRLESAKGGWAEELSETLWFYRTTSRTATGETPFAMAYEAEAMIPSRSRDTLSQKVVQANRDLGVGTFGPIWEGPYKIIEEIPARNLQIRRLGRKEDETSLECRPICDHTISSFILHSSTFQHCSRRH</sequence>
<comment type="caution">
    <text evidence="2">The sequence shown here is derived from an EMBL/GenBank/DDBJ whole genome shotgun (WGS) entry which is preliminary data.</text>
</comment>
<dbReference type="InterPro" id="IPR001584">
    <property type="entry name" value="Integrase_cat-core"/>
</dbReference>
<dbReference type="PROSITE" id="PS50994">
    <property type="entry name" value="INTEGRASE"/>
    <property type="match status" value="1"/>
</dbReference>
<proteinExistence type="predicted"/>
<dbReference type="Gene3D" id="3.30.420.10">
    <property type="entry name" value="Ribonuclease H-like superfamily/Ribonuclease H"/>
    <property type="match status" value="1"/>
</dbReference>
<reference evidence="3" key="1">
    <citation type="submission" date="2024-07" db="EMBL/GenBank/DDBJ databases">
        <title>Two chromosome-level genome assemblies of Korean endemic species Abeliophyllum distichum and Forsythia ovata (Oleaceae).</title>
        <authorList>
            <person name="Jang H."/>
        </authorList>
    </citation>
    <scope>NUCLEOTIDE SEQUENCE [LARGE SCALE GENOMIC DNA]</scope>
</reference>
<protein>
    <submittedName>
        <fullName evidence="2">Ribonuclease H</fullName>
    </submittedName>
</protein>
<dbReference type="PANTHER" id="PTHR48475">
    <property type="entry name" value="RIBONUCLEASE H"/>
    <property type="match status" value="1"/>
</dbReference>
<evidence type="ECO:0000259" key="1">
    <source>
        <dbReference type="PROSITE" id="PS50994"/>
    </source>
</evidence>
<dbReference type="InterPro" id="IPR036397">
    <property type="entry name" value="RNaseH_sf"/>
</dbReference>
<organism evidence="2 3">
    <name type="scientific">Abeliophyllum distichum</name>
    <dbReference type="NCBI Taxonomy" id="126358"/>
    <lineage>
        <taxon>Eukaryota</taxon>
        <taxon>Viridiplantae</taxon>
        <taxon>Streptophyta</taxon>
        <taxon>Embryophyta</taxon>
        <taxon>Tracheophyta</taxon>
        <taxon>Spermatophyta</taxon>
        <taxon>Magnoliopsida</taxon>
        <taxon>eudicotyledons</taxon>
        <taxon>Gunneridae</taxon>
        <taxon>Pentapetalae</taxon>
        <taxon>asterids</taxon>
        <taxon>lamiids</taxon>
        <taxon>Lamiales</taxon>
        <taxon>Oleaceae</taxon>
        <taxon>Forsythieae</taxon>
        <taxon>Abeliophyllum</taxon>
    </lineage>
</organism>
<gene>
    <name evidence="2" type="ORF">Adt_10389</name>
</gene>
<evidence type="ECO:0000313" key="3">
    <source>
        <dbReference type="Proteomes" id="UP001604336"/>
    </source>
</evidence>
<feature type="domain" description="Integrase catalytic" evidence="1">
    <location>
        <begin position="142"/>
        <end position="222"/>
    </location>
</feature>